<dbReference type="EMBL" id="LQPY01000048">
    <property type="protein sequence ID" value="ORW98587.1"/>
    <property type="molecule type" value="Genomic_DNA"/>
</dbReference>
<dbReference type="HOGENOM" id="CLU_2024187_0_0_11"/>
<organism evidence="1">
    <name type="scientific">Mycobacterium triplex</name>
    <dbReference type="NCBI Taxonomy" id="47839"/>
    <lineage>
        <taxon>Bacteria</taxon>
        <taxon>Bacillati</taxon>
        <taxon>Actinomycetota</taxon>
        <taxon>Actinomycetes</taxon>
        <taxon>Mycobacteriales</taxon>
        <taxon>Mycobacteriaceae</taxon>
        <taxon>Mycobacterium</taxon>
        <taxon>Mycobacterium simiae complex</taxon>
    </lineage>
</organism>
<reference evidence="1" key="2">
    <citation type="submission" date="2014-04" db="EMBL/GenBank/DDBJ databases">
        <authorList>
            <person name="Xu Y.W."/>
            <person name="Yang Q."/>
        </authorList>
    </citation>
    <scope>NUCLEOTIDE SEQUENCE</scope>
    <source>
        <strain evidence="1">DSM 44626</strain>
    </source>
</reference>
<gene>
    <name evidence="2" type="ORF">AWC29_04050</name>
    <name evidence="1" type="ORF">BN973_04352</name>
</gene>
<sequence>MTVGELLRAQLDEAMARERDQLGQPALEWDEREQQHIDAACRAADAVELLDQRIEAEQAGEHGGNGPLIVKYLAERRLQDDKVSEHLKYLHIEQFTPLKNPHRVAGGHARWADVQRGHRGTA</sequence>
<dbReference type="EMBL" id="HG964446">
    <property type="protein sequence ID" value="CDO89961.1"/>
    <property type="molecule type" value="Genomic_DNA"/>
</dbReference>
<proteinExistence type="predicted"/>
<evidence type="ECO:0000313" key="3">
    <source>
        <dbReference type="Proteomes" id="UP000193710"/>
    </source>
</evidence>
<dbReference type="Proteomes" id="UP000193710">
    <property type="component" value="Unassembled WGS sequence"/>
</dbReference>
<name>A0A024K211_9MYCO</name>
<protein>
    <submittedName>
        <fullName evidence="1">Uncharacterized protein</fullName>
    </submittedName>
</protein>
<dbReference type="RefSeq" id="WP_036470731.1">
    <property type="nucleotide sequence ID" value="NZ_HG964446.1"/>
</dbReference>
<dbReference type="AlphaFoldDB" id="A0A024K211"/>
<reference evidence="1" key="1">
    <citation type="journal article" date="2014" name="Genome Announc.">
        <title>Draft Genome Sequence of Mycobacterium triplex DSM 44626.</title>
        <authorList>
            <person name="Sassi M."/>
            <person name="Croce O."/>
            <person name="Robert C."/>
            <person name="Raoult D."/>
            <person name="Drancourt M."/>
        </authorList>
    </citation>
    <scope>NUCLEOTIDE SEQUENCE [LARGE SCALE GENOMIC DNA]</scope>
    <source>
        <strain evidence="1">DSM 44626</strain>
    </source>
</reference>
<keyword evidence="3" id="KW-1185">Reference proteome</keyword>
<reference evidence="2 3" key="3">
    <citation type="submission" date="2016-01" db="EMBL/GenBank/DDBJ databases">
        <title>The new phylogeny of the genus Mycobacterium.</title>
        <authorList>
            <person name="Tarcisio F."/>
            <person name="Conor M."/>
            <person name="Antonella G."/>
            <person name="Elisabetta G."/>
            <person name="Giulia F.S."/>
            <person name="Sara T."/>
            <person name="Anna F."/>
            <person name="Clotilde B."/>
            <person name="Roberto B."/>
            <person name="Veronica D.S."/>
            <person name="Fabio R."/>
            <person name="Monica P."/>
            <person name="Olivier J."/>
            <person name="Enrico T."/>
            <person name="Nicola S."/>
        </authorList>
    </citation>
    <scope>NUCLEOTIDE SEQUENCE [LARGE SCALE GENOMIC DNA]</scope>
    <source>
        <strain evidence="2 3">DSM 44626</strain>
    </source>
</reference>
<dbReference type="eggNOG" id="ENOG5031BCX">
    <property type="taxonomic scope" value="Bacteria"/>
</dbReference>
<dbReference type="OrthoDB" id="4734129at2"/>
<accession>A0A024K211</accession>
<evidence type="ECO:0000313" key="2">
    <source>
        <dbReference type="EMBL" id="ORW98587.1"/>
    </source>
</evidence>
<dbReference type="Proteomes" id="UP000028880">
    <property type="component" value="Unassembled WGS sequence"/>
</dbReference>
<evidence type="ECO:0000313" key="1">
    <source>
        <dbReference type="EMBL" id="CDO89961.1"/>
    </source>
</evidence>